<proteinExistence type="predicted"/>
<organism evidence="1 2">
    <name type="scientific">Geomicrobium sediminis</name>
    <dbReference type="NCBI Taxonomy" id="1347788"/>
    <lineage>
        <taxon>Bacteria</taxon>
        <taxon>Bacillati</taxon>
        <taxon>Bacillota</taxon>
        <taxon>Bacilli</taxon>
        <taxon>Bacillales</taxon>
        <taxon>Geomicrobium</taxon>
    </lineage>
</organism>
<dbReference type="Proteomes" id="UP000741863">
    <property type="component" value="Unassembled WGS sequence"/>
</dbReference>
<gene>
    <name evidence="1" type="ORF">JOD17_001863</name>
</gene>
<dbReference type="EMBL" id="JAFBEC010000004">
    <property type="protein sequence ID" value="MBM7632769.1"/>
    <property type="molecule type" value="Genomic_DNA"/>
</dbReference>
<evidence type="ECO:0000313" key="2">
    <source>
        <dbReference type="Proteomes" id="UP000741863"/>
    </source>
</evidence>
<accession>A0ABS2PBH6</accession>
<dbReference type="RefSeq" id="WP_204697132.1">
    <property type="nucleotide sequence ID" value="NZ_JAFBEC010000004.1"/>
</dbReference>
<name>A0ABS2PBH6_9BACL</name>
<keyword evidence="2" id="KW-1185">Reference proteome</keyword>
<sequence length="85" mass="10127">MENVMHFTSRDDAIMYFRYHFGFSHFKLLEINNHDGAPNTYRLMVDCEKYAEFINEQFGNSEESHQLGERFLHIWDEGTVMISTS</sequence>
<protein>
    <submittedName>
        <fullName evidence="1">Uncharacterized protein</fullName>
    </submittedName>
</protein>
<evidence type="ECO:0000313" key="1">
    <source>
        <dbReference type="EMBL" id="MBM7632769.1"/>
    </source>
</evidence>
<reference evidence="1 2" key="1">
    <citation type="submission" date="2021-01" db="EMBL/GenBank/DDBJ databases">
        <title>Genomic Encyclopedia of Type Strains, Phase IV (KMG-IV): sequencing the most valuable type-strain genomes for metagenomic binning, comparative biology and taxonomic classification.</title>
        <authorList>
            <person name="Goeker M."/>
        </authorList>
    </citation>
    <scope>NUCLEOTIDE SEQUENCE [LARGE SCALE GENOMIC DNA]</scope>
    <source>
        <strain evidence="1 2">DSM 25540</strain>
    </source>
</reference>
<comment type="caution">
    <text evidence="1">The sequence shown here is derived from an EMBL/GenBank/DDBJ whole genome shotgun (WGS) entry which is preliminary data.</text>
</comment>